<dbReference type="AlphaFoldDB" id="A0A6C0IME8"/>
<dbReference type="Pfam" id="PF19078">
    <property type="entry name" value="Big_12"/>
    <property type="match status" value="1"/>
</dbReference>
<feature type="domain" description="Hedgehog/Intein (Hint)" evidence="1">
    <location>
        <begin position="579"/>
        <end position="699"/>
    </location>
</feature>
<dbReference type="InterPro" id="IPR028992">
    <property type="entry name" value="Hedgehog/Intein_dom"/>
</dbReference>
<reference evidence="3" key="1">
    <citation type="journal article" date="2020" name="Nature">
        <title>Giant virus diversity and host interactions through global metagenomics.</title>
        <authorList>
            <person name="Schulz F."/>
            <person name="Roux S."/>
            <person name="Paez-Espino D."/>
            <person name="Jungbluth S."/>
            <person name="Walsh D.A."/>
            <person name="Denef V.J."/>
            <person name="McMahon K.D."/>
            <person name="Konstantinidis K.T."/>
            <person name="Eloe-Fadrosh E.A."/>
            <person name="Kyrpides N.C."/>
            <person name="Woyke T."/>
        </authorList>
    </citation>
    <scope>NUCLEOTIDE SEQUENCE</scope>
    <source>
        <strain evidence="3">GVMAG-M-3300024258-14</strain>
    </source>
</reference>
<evidence type="ECO:0008006" key="4">
    <source>
        <dbReference type="Google" id="ProtNLM"/>
    </source>
</evidence>
<dbReference type="Gene3D" id="2.170.16.10">
    <property type="entry name" value="Hedgehog/Intein (Hint) domain"/>
    <property type="match status" value="1"/>
</dbReference>
<sequence>MATIHIEDIINPNSTGTLTITFNEAVLEVSLNAYVSLNPAYIGTIGDITSADGGITYTGTMTLNEGINRINNKVNLNYNGLTGEATYDVVESNGVTISNYLLQKQFDDDMSQRTPTQYVTKISPDGSHIGLINLSGLYYKFSTIIYEYDINVNDYVQKGSMLKTGTMIEFSNNGNYVLIRQYNTDWYRYDTYHYKYNANTLDWDLVNEISESRVTDTSMDGSGKKIVSTKQYNVSIYDYDETNNTLTETILGFPENKFAKISNDGNVIYISNDYLSIQRYNYDGTNWTKMFQISVEGHNGIVIGLTEPDLNGTHNPKFNISNDGKIIAVTSSENTVLGATDINGTVTNTGNRTLIMEYDEVNNQLSVKGNIIIHPTVGPWVEKSIDITGDGNRIVVGDTGMQHGNNRGSELEGKVEIYDYNSVTNNWDLYSSILGGGGETDDFGSQVSITSDGTKITGTSIKNYTRIYNLVRGIERTIISMSMSDSTIKFPEVGSEFEVKFTTNEKTIEEMQGNITLEPITAGTLTNVTLGNNGFSLVGTYNAATQTETTGNKLKYNEGALSDEVEFVLSTLEKAISNICFYGDAQVLTNEGYKEIREVKKGMKVQGEEIEEVTRTISKESDIVLIKKGSIMKNMPLEDTRITKEHKVLYKGKMLEAKELVNGKNIVFEKYKGETLYNILLSGEGKMVVNGMIVETLSPFNNISKLYQILKGHKEEEKREIIKIYNEERVSKKKMCNGLRKK</sequence>
<dbReference type="InterPro" id="IPR036844">
    <property type="entry name" value="Hint_dom_sf"/>
</dbReference>
<accession>A0A6C0IME8</accession>
<evidence type="ECO:0000313" key="3">
    <source>
        <dbReference type="EMBL" id="QHT94162.1"/>
    </source>
</evidence>
<protein>
    <recommendedName>
        <fullName evidence="4">Hedgehog/Intein (Hint) domain-containing protein</fullName>
    </recommendedName>
</protein>
<dbReference type="SUPFAM" id="SSF82171">
    <property type="entry name" value="DPP6 N-terminal domain-like"/>
    <property type="match status" value="1"/>
</dbReference>
<dbReference type="SUPFAM" id="SSF51294">
    <property type="entry name" value="Hedgehog/intein (Hint) domain"/>
    <property type="match status" value="1"/>
</dbReference>
<evidence type="ECO:0000259" key="2">
    <source>
        <dbReference type="Pfam" id="PF19078"/>
    </source>
</evidence>
<feature type="domain" description="Bacterial Ig-like" evidence="2">
    <location>
        <begin position="3"/>
        <end position="85"/>
    </location>
</feature>
<evidence type="ECO:0000259" key="1">
    <source>
        <dbReference type="Pfam" id="PF13403"/>
    </source>
</evidence>
<organism evidence="3">
    <name type="scientific">viral metagenome</name>
    <dbReference type="NCBI Taxonomy" id="1070528"/>
    <lineage>
        <taxon>unclassified sequences</taxon>
        <taxon>metagenomes</taxon>
        <taxon>organismal metagenomes</taxon>
    </lineage>
</organism>
<dbReference type="InterPro" id="IPR006141">
    <property type="entry name" value="Intein_N"/>
</dbReference>
<dbReference type="PROSITE" id="PS50817">
    <property type="entry name" value="INTEIN_N_TER"/>
    <property type="match status" value="1"/>
</dbReference>
<dbReference type="EMBL" id="MN740216">
    <property type="protein sequence ID" value="QHT94162.1"/>
    <property type="molecule type" value="Genomic_DNA"/>
</dbReference>
<dbReference type="InterPro" id="IPR044048">
    <property type="entry name" value="Big_12"/>
</dbReference>
<proteinExistence type="predicted"/>
<name>A0A6C0IME8_9ZZZZ</name>
<dbReference type="Pfam" id="PF13403">
    <property type="entry name" value="Hint_2"/>
    <property type="match status" value="1"/>
</dbReference>
<dbReference type="GO" id="GO:0016539">
    <property type="term" value="P:intein-mediated protein splicing"/>
    <property type="evidence" value="ECO:0007669"/>
    <property type="project" value="InterPro"/>
</dbReference>